<dbReference type="KEGG" id="ccos:Pan44_16350"/>
<proteinExistence type="predicted"/>
<name>A0A517SBW5_9PLAN</name>
<dbReference type="InParanoid" id="A0A517SBW5"/>
<accession>A0A517SBW5</accession>
<protein>
    <recommendedName>
        <fullName evidence="2">3-keto-alpha-glucoside-1,2-lyase/3-keto-2-hydroxy-glucal hydratase domain-containing protein</fullName>
    </recommendedName>
</protein>
<dbReference type="Proteomes" id="UP000315700">
    <property type="component" value="Chromosome"/>
</dbReference>
<reference evidence="3 4" key="1">
    <citation type="submission" date="2019-02" db="EMBL/GenBank/DDBJ databases">
        <title>Deep-cultivation of Planctomycetes and their phenomic and genomic characterization uncovers novel biology.</title>
        <authorList>
            <person name="Wiegand S."/>
            <person name="Jogler M."/>
            <person name="Boedeker C."/>
            <person name="Pinto D."/>
            <person name="Vollmers J."/>
            <person name="Rivas-Marin E."/>
            <person name="Kohn T."/>
            <person name="Peeters S.H."/>
            <person name="Heuer A."/>
            <person name="Rast P."/>
            <person name="Oberbeckmann S."/>
            <person name="Bunk B."/>
            <person name="Jeske O."/>
            <person name="Meyerdierks A."/>
            <person name="Storesund J.E."/>
            <person name="Kallscheuer N."/>
            <person name="Luecker S."/>
            <person name="Lage O.M."/>
            <person name="Pohl T."/>
            <person name="Merkel B.J."/>
            <person name="Hornburger P."/>
            <person name="Mueller R.-W."/>
            <person name="Bruemmer F."/>
            <person name="Labrenz M."/>
            <person name="Spormann A.M."/>
            <person name="Op den Camp H."/>
            <person name="Overmann J."/>
            <person name="Amann R."/>
            <person name="Jetten M.S.M."/>
            <person name="Mascher T."/>
            <person name="Medema M.H."/>
            <person name="Devos D.P."/>
            <person name="Kaster A.-K."/>
            <person name="Ovreas L."/>
            <person name="Rohde M."/>
            <person name="Galperin M.Y."/>
            <person name="Jogler C."/>
        </authorList>
    </citation>
    <scope>NUCLEOTIDE SEQUENCE [LARGE SCALE GENOMIC DNA]</scope>
    <source>
        <strain evidence="3 4">Pan44</strain>
    </source>
</reference>
<keyword evidence="1" id="KW-0732">Signal</keyword>
<feature type="domain" description="3-keto-alpha-glucoside-1,2-lyase/3-keto-2-hydroxy-glucal hydratase" evidence="2">
    <location>
        <begin position="57"/>
        <end position="211"/>
    </location>
</feature>
<dbReference type="Gene3D" id="2.60.120.560">
    <property type="entry name" value="Exo-inulinase, domain 1"/>
    <property type="match status" value="1"/>
</dbReference>
<evidence type="ECO:0000313" key="4">
    <source>
        <dbReference type="Proteomes" id="UP000315700"/>
    </source>
</evidence>
<dbReference type="GO" id="GO:0016787">
    <property type="term" value="F:hydrolase activity"/>
    <property type="evidence" value="ECO:0007669"/>
    <property type="project" value="InterPro"/>
</dbReference>
<dbReference type="InterPro" id="IPR010496">
    <property type="entry name" value="AL/BT2_dom"/>
</dbReference>
<gene>
    <name evidence="3" type="ORF">Pan44_16350</name>
</gene>
<evidence type="ECO:0000259" key="2">
    <source>
        <dbReference type="Pfam" id="PF06439"/>
    </source>
</evidence>
<sequence precursor="true">MPQPLRRLRFARPAVLSVLLLQSGFAAPPARLRTWDFSGDEPGAMARGLSVATGRWEVGTGEVLSQRGERRMDASNIALANSTSYRDVELTVRLKAVTGETEQGGGMIWRAKDTNNFYAVRYNPLVPRTGPRRPNLKLYKMESGKLTQLDHADIPGGDREWHTLRVTSIGPRIIGELDGEQLLEADDDTFLDVGQVGLWTRADAVTDFDDFTVLAR</sequence>
<feature type="signal peptide" evidence="1">
    <location>
        <begin position="1"/>
        <end position="26"/>
    </location>
</feature>
<dbReference type="Pfam" id="PF06439">
    <property type="entry name" value="3keto-disac_hyd"/>
    <property type="match status" value="1"/>
</dbReference>
<dbReference type="RefSeq" id="WP_145028955.1">
    <property type="nucleotide sequence ID" value="NZ_CP036271.1"/>
</dbReference>
<dbReference type="EMBL" id="CP036271">
    <property type="protein sequence ID" value="QDT53612.1"/>
    <property type="molecule type" value="Genomic_DNA"/>
</dbReference>
<dbReference type="OrthoDB" id="9791814at2"/>
<evidence type="ECO:0000256" key="1">
    <source>
        <dbReference type="SAM" id="SignalP"/>
    </source>
</evidence>
<evidence type="ECO:0000313" key="3">
    <source>
        <dbReference type="EMBL" id="QDT53612.1"/>
    </source>
</evidence>
<dbReference type="AlphaFoldDB" id="A0A517SBW5"/>
<keyword evidence="4" id="KW-1185">Reference proteome</keyword>
<organism evidence="3 4">
    <name type="scientific">Caulifigura coniformis</name>
    <dbReference type="NCBI Taxonomy" id="2527983"/>
    <lineage>
        <taxon>Bacteria</taxon>
        <taxon>Pseudomonadati</taxon>
        <taxon>Planctomycetota</taxon>
        <taxon>Planctomycetia</taxon>
        <taxon>Planctomycetales</taxon>
        <taxon>Planctomycetaceae</taxon>
        <taxon>Caulifigura</taxon>
    </lineage>
</organism>
<feature type="chain" id="PRO_5021825035" description="3-keto-alpha-glucoside-1,2-lyase/3-keto-2-hydroxy-glucal hydratase domain-containing protein" evidence="1">
    <location>
        <begin position="27"/>
        <end position="216"/>
    </location>
</feature>